<keyword evidence="3" id="KW-1185">Reference proteome</keyword>
<gene>
    <name evidence="2" type="ORF">JCM9140_3944</name>
</gene>
<dbReference type="Proteomes" id="UP000018890">
    <property type="component" value="Unassembled WGS sequence"/>
</dbReference>
<evidence type="ECO:0000313" key="2">
    <source>
        <dbReference type="EMBL" id="GAE27785.1"/>
    </source>
</evidence>
<proteinExistence type="predicted"/>
<evidence type="ECO:0000256" key="1">
    <source>
        <dbReference type="SAM" id="Phobius"/>
    </source>
</evidence>
<reference evidence="2" key="1">
    <citation type="journal article" date="2014" name="Genome Announc.">
        <title>Draft Genome Sequences of Three Alkaliphilic Bacillus Strains, Bacillus wakoensis JCM 9140T, Bacillus akibai JCM 9157T, and Bacillus hemicellulosilyticus JCM 9152T.</title>
        <authorList>
            <person name="Yuki M."/>
            <person name="Oshima K."/>
            <person name="Suda W."/>
            <person name="Oshida Y."/>
            <person name="Kitamura K."/>
            <person name="Iida T."/>
            <person name="Hattori M."/>
            <person name="Ohkuma M."/>
        </authorList>
    </citation>
    <scope>NUCLEOTIDE SEQUENCE [LARGE SCALE GENOMIC DNA]</scope>
    <source>
        <strain evidence="2">JCM 9140</strain>
    </source>
</reference>
<comment type="caution">
    <text evidence="2">The sequence shown here is derived from an EMBL/GenBank/DDBJ whole genome shotgun (WGS) entry which is preliminary data.</text>
</comment>
<evidence type="ECO:0000313" key="3">
    <source>
        <dbReference type="Proteomes" id="UP000018890"/>
    </source>
</evidence>
<keyword evidence="1" id="KW-0812">Transmembrane</keyword>
<sequence>MKKRFKLIVSTIVTLVILNLYLIYQTSQLSHEVWNLNEQISQTERHLDNFLHSIQHDLSELKQAEKWVTAIHFQPNVRRSIPGEIYLDVEWTLRDVEQDSNVIFMYKAEQSQDWIEVTEHDQSGTTYQNTIVVDPKNDYRYKIFAEGAINKGMEGEFIPSHLYQPTPLNLGYTTSHSNHEPASIEISLEQSEVVFDFYQIKQVDAIIHLDDGTEVAKSFINEPHPYFEQLNDEQLHDPILDLWYINIEEENATRIDVEVTYNDGTVRRENLALHW</sequence>
<organism evidence="2 3">
    <name type="scientific">Halalkalibacter wakoensis JCM 9140</name>
    <dbReference type="NCBI Taxonomy" id="1236970"/>
    <lineage>
        <taxon>Bacteria</taxon>
        <taxon>Bacillati</taxon>
        <taxon>Bacillota</taxon>
        <taxon>Bacilli</taxon>
        <taxon>Bacillales</taxon>
        <taxon>Bacillaceae</taxon>
        <taxon>Halalkalibacter</taxon>
    </lineage>
</organism>
<name>W4Q744_9BACI</name>
<dbReference type="EMBL" id="BAUT01000065">
    <property type="protein sequence ID" value="GAE27785.1"/>
    <property type="molecule type" value="Genomic_DNA"/>
</dbReference>
<keyword evidence="1" id="KW-1133">Transmembrane helix</keyword>
<protein>
    <submittedName>
        <fullName evidence="2">Uncharacterized protein</fullName>
    </submittedName>
</protein>
<feature type="transmembrane region" description="Helical" evidence="1">
    <location>
        <begin position="7"/>
        <end position="24"/>
    </location>
</feature>
<dbReference type="RefSeq" id="WP_034749537.1">
    <property type="nucleotide sequence ID" value="NZ_BAUT01000065.1"/>
</dbReference>
<accession>W4Q744</accession>
<dbReference type="AlphaFoldDB" id="W4Q744"/>
<dbReference type="OrthoDB" id="2973872at2"/>
<keyword evidence="1" id="KW-0472">Membrane</keyword>